<evidence type="ECO:0000313" key="2">
    <source>
        <dbReference type="EMBL" id="EFG46336.1"/>
    </source>
</evidence>
<organism evidence="2 3">
    <name type="scientific">Brevibacterium mcbrellneri ATCC 49030</name>
    <dbReference type="NCBI Taxonomy" id="585530"/>
    <lineage>
        <taxon>Bacteria</taxon>
        <taxon>Bacillati</taxon>
        <taxon>Actinomycetota</taxon>
        <taxon>Actinomycetes</taxon>
        <taxon>Micrococcales</taxon>
        <taxon>Brevibacteriaceae</taxon>
        <taxon>Brevibacterium</taxon>
    </lineage>
</organism>
<protein>
    <submittedName>
        <fullName evidence="2">Uncharacterized protein</fullName>
    </submittedName>
</protein>
<proteinExistence type="predicted"/>
<name>D4YR24_9MICO</name>
<accession>D4YR24</accession>
<feature type="region of interest" description="Disordered" evidence="1">
    <location>
        <begin position="157"/>
        <end position="176"/>
    </location>
</feature>
<evidence type="ECO:0000256" key="1">
    <source>
        <dbReference type="SAM" id="MobiDB-lite"/>
    </source>
</evidence>
<feature type="compositionally biased region" description="Low complexity" evidence="1">
    <location>
        <begin position="164"/>
        <end position="175"/>
    </location>
</feature>
<keyword evidence="3" id="KW-1185">Reference proteome</keyword>
<reference evidence="2 3" key="1">
    <citation type="submission" date="2010-04" db="EMBL/GenBank/DDBJ databases">
        <authorList>
            <person name="Qin X."/>
            <person name="Bachman B."/>
            <person name="Battles P."/>
            <person name="Bell A."/>
            <person name="Bess C."/>
            <person name="Bickham C."/>
            <person name="Chaboub L."/>
            <person name="Chen D."/>
            <person name="Coyle M."/>
            <person name="Deiros D.R."/>
            <person name="Dinh H."/>
            <person name="Forbes L."/>
            <person name="Fowler G."/>
            <person name="Francisco L."/>
            <person name="Fu Q."/>
            <person name="Gubbala S."/>
            <person name="Hale W."/>
            <person name="Han Y."/>
            <person name="Hemphill L."/>
            <person name="Highlander S.K."/>
            <person name="Hirani K."/>
            <person name="Hogues M."/>
            <person name="Jackson L."/>
            <person name="Jakkamsetti A."/>
            <person name="Javaid M."/>
            <person name="Jiang H."/>
            <person name="Korchina V."/>
            <person name="Kovar C."/>
            <person name="Lara F."/>
            <person name="Lee S."/>
            <person name="Mata R."/>
            <person name="Mathew T."/>
            <person name="Moen C."/>
            <person name="Morales K."/>
            <person name="Munidasa M."/>
            <person name="Nazareth L."/>
            <person name="Ngo R."/>
            <person name="Nguyen L."/>
            <person name="Okwuonu G."/>
            <person name="Ongeri F."/>
            <person name="Patil S."/>
            <person name="Petrosino J."/>
            <person name="Pham C."/>
            <person name="Pham P."/>
            <person name="Pu L.-L."/>
            <person name="Puazo M."/>
            <person name="Raj R."/>
            <person name="Reid J."/>
            <person name="Rouhana J."/>
            <person name="Saada N."/>
            <person name="Shang Y."/>
            <person name="Simmons D."/>
            <person name="Thornton R."/>
            <person name="Warren J."/>
            <person name="Weissenberger G."/>
            <person name="Zhang J."/>
            <person name="Zhang L."/>
            <person name="Zhou C."/>
            <person name="Zhu D."/>
            <person name="Muzny D."/>
            <person name="Worley K."/>
            <person name="Gibbs R."/>
        </authorList>
    </citation>
    <scope>NUCLEOTIDE SEQUENCE [LARGE SCALE GENOMIC DNA]</scope>
    <source>
        <strain evidence="2 3">ATCC 49030</strain>
    </source>
</reference>
<dbReference type="AlphaFoldDB" id="D4YR24"/>
<comment type="caution">
    <text evidence="2">The sequence shown here is derived from an EMBL/GenBank/DDBJ whole genome shotgun (WGS) entry which is preliminary data.</text>
</comment>
<dbReference type="eggNOG" id="ENOG5033EIQ">
    <property type="taxonomic scope" value="Bacteria"/>
</dbReference>
<sequence length="322" mass="35325">MSVHANEFSAFMSSMPLRLTSFIESDLPESVTLENDETREFRKDLSPASLPWIEAFANSALASPAVAVAPENQKFTENLMRYVGEVFLRGLGGAWDYDESGEVGEGFPFIRPDSPDGDCEGEPISMIGLVMTALQARNGQVFVSRYAQELEKFGEDGPRRSCSAVDDAADGGAEAPLEEEERSFLATFLPTVESGVAAWVQDQATPHEWTFGTEGLLKLSKQLVARYSTVDEMLADRSDFYIQGALRFAGETFRREGKGAWRYGTRFDTDDPRQKQPFVHFSQIEVDVVPWAILTSAFKDPHAPSEALGALRSQVDGAGAGA</sequence>
<dbReference type="EMBL" id="ADNU01000091">
    <property type="protein sequence ID" value="EFG46336.1"/>
    <property type="molecule type" value="Genomic_DNA"/>
</dbReference>
<dbReference type="Proteomes" id="UP000005714">
    <property type="component" value="Unassembled WGS sequence"/>
</dbReference>
<evidence type="ECO:0000313" key="3">
    <source>
        <dbReference type="Proteomes" id="UP000005714"/>
    </source>
</evidence>
<gene>
    <name evidence="2" type="ORF">HMPREF0183_2384</name>
</gene>
<dbReference type="STRING" id="585530.HMPREF0183_2384"/>